<evidence type="ECO:0000313" key="3">
    <source>
        <dbReference type="Proteomes" id="UP000479710"/>
    </source>
</evidence>
<sequence>MTQCSFLSETTSPSSSSATTAATTSYFVRRFVTIGLLPPPLYRGCSHPPCHSAGHSGHRNGDTPSSPHQGLSGREMRGSEPGDKGNELLLLLDSLR</sequence>
<evidence type="ECO:0000313" key="2">
    <source>
        <dbReference type="EMBL" id="KAF0933123.1"/>
    </source>
</evidence>
<feature type="region of interest" description="Disordered" evidence="1">
    <location>
        <begin position="45"/>
        <end position="96"/>
    </location>
</feature>
<reference evidence="2 3" key="1">
    <citation type="submission" date="2019-11" db="EMBL/GenBank/DDBJ databases">
        <title>Whole genome sequence of Oryza granulata.</title>
        <authorList>
            <person name="Li W."/>
        </authorList>
    </citation>
    <scope>NUCLEOTIDE SEQUENCE [LARGE SCALE GENOMIC DNA]</scope>
    <source>
        <strain evidence="3">cv. Menghai</strain>
        <tissue evidence="2">Leaf</tissue>
    </source>
</reference>
<proteinExistence type="predicted"/>
<accession>A0A6G1F8E2</accession>
<feature type="compositionally biased region" description="Low complexity" evidence="1">
    <location>
        <begin position="10"/>
        <end position="21"/>
    </location>
</feature>
<name>A0A6G1F8E2_9ORYZ</name>
<dbReference type="AlphaFoldDB" id="A0A6G1F8E2"/>
<protein>
    <submittedName>
        <fullName evidence="2">Uncharacterized protein</fullName>
    </submittedName>
</protein>
<dbReference type="EMBL" id="SPHZ02000001">
    <property type="protein sequence ID" value="KAF0933123.1"/>
    <property type="molecule type" value="Genomic_DNA"/>
</dbReference>
<evidence type="ECO:0000256" key="1">
    <source>
        <dbReference type="SAM" id="MobiDB-lite"/>
    </source>
</evidence>
<dbReference type="Proteomes" id="UP000479710">
    <property type="component" value="Unassembled WGS sequence"/>
</dbReference>
<feature type="compositionally biased region" description="Basic and acidic residues" evidence="1">
    <location>
        <begin position="74"/>
        <end position="86"/>
    </location>
</feature>
<comment type="caution">
    <text evidence="2">The sequence shown here is derived from an EMBL/GenBank/DDBJ whole genome shotgun (WGS) entry which is preliminary data.</text>
</comment>
<gene>
    <name evidence="2" type="ORF">E2562_013856</name>
</gene>
<organism evidence="2 3">
    <name type="scientific">Oryza meyeriana var. granulata</name>
    <dbReference type="NCBI Taxonomy" id="110450"/>
    <lineage>
        <taxon>Eukaryota</taxon>
        <taxon>Viridiplantae</taxon>
        <taxon>Streptophyta</taxon>
        <taxon>Embryophyta</taxon>
        <taxon>Tracheophyta</taxon>
        <taxon>Spermatophyta</taxon>
        <taxon>Magnoliopsida</taxon>
        <taxon>Liliopsida</taxon>
        <taxon>Poales</taxon>
        <taxon>Poaceae</taxon>
        <taxon>BOP clade</taxon>
        <taxon>Oryzoideae</taxon>
        <taxon>Oryzeae</taxon>
        <taxon>Oryzinae</taxon>
        <taxon>Oryza</taxon>
        <taxon>Oryza meyeriana</taxon>
    </lineage>
</organism>
<feature type="region of interest" description="Disordered" evidence="1">
    <location>
        <begin position="1"/>
        <end position="21"/>
    </location>
</feature>
<keyword evidence="3" id="KW-1185">Reference proteome</keyword>